<feature type="domain" description="Transglycosylase SLT" evidence="3">
    <location>
        <begin position="135"/>
        <end position="242"/>
    </location>
</feature>
<accession>A0A445N1F7</accession>
<keyword evidence="2" id="KW-0732">Signal</keyword>
<evidence type="ECO:0000259" key="3">
    <source>
        <dbReference type="Pfam" id="PF01464"/>
    </source>
</evidence>
<gene>
    <name evidence="4" type="ORF">PITCH_A640077</name>
</gene>
<dbReference type="CDD" id="cd13403">
    <property type="entry name" value="MLTF-like"/>
    <property type="match status" value="1"/>
</dbReference>
<evidence type="ECO:0000256" key="1">
    <source>
        <dbReference type="ARBA" id="ARBA00007734"/>
    </source>
</evidence>
<reference evidence="4" key="1">
    <citation type="submission" date="2018-01" db="EMBL/GenBank/DDBJ databases">
        <authorList>
            <person name="Regsiter A."/>
            <person name="William W."/>
        </authorList>
    </citation>
    <scope>NUCLEOTIDE SEQUENCE</scope>
    <source>
        <strain evidence="4">TRIP AH-1</strain>
    </source>
</reference>
<dbReference type="AlphaFoldDB" id="A0A445N1F7"/>
<proteinExistence type="inferred from homology"/>
<feature type="chain" id="PRO_5019153885" description="Transglycosylase SLT domain-containing protein" evidence="2">
    <location>
        <begin position="24"/>
        <end position="307"/>
    </location>
</feature>
<dbReference type="InterPro" id="IPR008258">
    <property type="entry name" value="Transglycosylase_SLT_dom_1"/>
</dbReference>
<dbReference type="InterPro" id="IPR023346">
    <property type="entry name" value="Lysozyme-like_dom_sf"/>
</dbReference>
<dbReference type="PANTHER" id="PTHR37423:SF2">
    <property type="entry name" value="MEMBRANE-BOUND LYTIC MUREIN TRANSGLYCOSYLASE C"/>
    <property type="match status" value="1"/>
</dbReference>
<dbReference type="Pfam" id="PF01464">
    <property type="entry name" value="SLT"/>
    <property type="match status" value="1"/>
</dbReference>
<organism evidence="4">
    <name type="scientific">uncultured Desulfobacterium sp</name>
    <dbReference type="NCBI Taxonomy" id="201089"/>
    <lineage>
        <taxon>Bacteria</taxon>
        <taxon>Pseudomonadati</taxon>
        <taxon>Thermodesulfobacteriota</taxon>
        <taxon>Desulfobacteria</taxon>
        <taxon>Desulfobacterales</taxon>
        <taxon>Desulfobacteriaceae</taxon>
        <taxon>Desulfobacterium</taxon>
        <taxon>environmental samples</taxon>
    </lineage>
</organism>
<evidence type="ECO:0000256" key="2">
    <source>
        <dbReference type="SAM" id="SignalP"/>
    </source>
</evidence>
<dbReference type="Gene3D" id="1.10.530.10">
    <property type="match status" value="1"/>
</dbReference>
<protein>
    <recommendedName>
        <fullName evidence="3">Transglycosylase SLT domain-containing protein</fullName>
    </recommendedName>
</protein>
<evidence type="ECO:0000313" key="4">
    <source>
        <dbReference type="EMBL" id="SPD75534.1"/>
    </source>
</evidence>
<dbReference type="PROSITE" id="PS51257">
    <property type="entry name" value="PROKAR_LIPOPROTEIN"/>
    <property type="match status" value="1"/>
</dbReference>
<feature type="signal peptide" evidence="2">
    <location>
        <begin position="1"/>
        <end position="23"/>
    </location>
</feature>
<dbReference type="SUPFAM" id="SSF53955">
    <property type="entry name" value="Lysozyme-like"/>
    <property type="match status" value="1"/>
</dbReference>
<comment type="similarity">
    <text evidence="1">Belongs to the transglycosylase Slt family.</text>
</comment>
<name>A0A445N1F7_9BACT</name>
<sequence>MKTLSKYAAFFFAFMSLPLVLSCAEKKPDGINESRILSFSSLDDAPLFLSPSNIRSDITNIFFKDPGIQSRFESATSYELTNSYNPFHLDFINVGIAHSSIIDQLDCFDLEVFDHADLKGFSSRVKTRLPKYTEIIQETAQEYELDWRFIAALIYQESQFNPMAKGDTGVEGLMQLTYDTAQMMGIENRRDPVQNITAGIKYFDMLYKIFDEAEDPDRLMITLASYNAGPGHIFDARKIARERRLDPNSWDDLEKILPLLRYPEYYNKAKHGYCRGTEPVRYVKKIWTYYDLLKNQRQLKDIDEVES</sequence>
<dbReference type="PANTHER" id="PTHR37423">
    <property type="entry name" value="SOLUBLE LYTIC MUREIN TRANSGLYCOSYLASE-RELATED"/>
    <property type="match status" value="1"/>
</dbReference>
<dbReference type="EMBL" id="OJIN01000208">
    <property type="protein sequence ID" value="SPD75534.1"/>
    <property type="molecule type" value="Genomic_DNA"/>
</dbReference>